<dbReference type="Gene3D" id="2.10.25.10">
    <property type="entry name" value="Laminin"/>
    <property type="match status" value="1"/>
</dbReference>
<dbReference type="Pfam" id="PF00058">
    <property type="entry name" value="Ldl_recept_b"/>
    <property type="match status" value="6"/>
</dbReference>
<keyword evidence="4" id="KW-1015">Disulfide bond</keyword>
<dbReference type="InterPro" id="IPR000033">
    <property type="entry name" value="LDLR_classB_rpt"/>
</dbReference>
<keyword evidence="5" id="KW-0325">Glycoprotein</keyword>
<evidence type="ECO:0000256" key="3">
    <source>
        <dbReference type="ARBA" id="ARBA00022737"/>
    </source>
</evidence>
<dbReference type="Proteomes" id="UP001186944">
    <property type="component" value="Unassembled WGS sequence"/>
</dbReference>
<dbReference type="SUPFAM" id="SSF63825">
    <property type="entry name" value="YWTD domain"/>
    <property type="match status" value="3"/>
</dbReference>
<dbReference type="Gene3D" id="2.120.10.30">
    <property type="entry name" value="TolB, C-terminal domain"/>
    <property type="match status" value="3"/>
</dbReference>
<feature type="domain" description="EGF-like" evidence="8">
    <location>
        <begin position="958"/>
        <end position="971"/>
    </location>
</feature>
<dbReference type="PANTHER" id="PTHR46513:SF44">
    <property type="entry name" value="LDL RECEPTOR RELATED PROTEIN 4"/>
    <property type="match status" value="1"/>
</dbReference>
<evidence type="ECO:0000256" key="1">
    <source>
        <dbReference type="ARBA" id="ARBA00022536"/>
    </source>
</evidence>
<dbReference type="PANTHER" id="PTHR46513">
    <property type="entry name" value="VITELLOGENIN RECEPTOR-LIKE PROTEIN-RELATED-RELATED"/>
    <property type="match status" value="1"/>
</dbReference>
<feature type="repeat" description="LDL-receptor class B" evidence="6">
    <location>
        <begin position="87"/>
        <end position="130"/>
    </location>
</feature>
<feature type="repeat" description="LDL-receptor class B" evidence="6">
    <location>
        <begin position="758"/>
        <end position="801"/>
    </location>
</feature>
<gene>
    <name evidence="9" type="ORF">FSP39_015919</name>
</gene>
<keyword evidence="7" id="KW-1133">Transmembrane helix</keyword>
<dbReference type="EMBL" id="VSWD01000010">
    <property type="protein sequence ID" value="KAK3090942.1"/>
    <property type="molecule type" value="Genomic_DNA"/>
</dbReference>
<dbReference type="InterPro" id="IPR050778">
    <property type="entry name" value="Cueball_EGF_LRP_Nidogen"/>
</dbReference>
<dbReference type="SUPFAM" id="SSF57184">
    <property type="entry name" value="Growth factor receptor domain"/>
    <property type="match status" value="1"/>
</dbReference>
<evidence type="ECO:0000256" key="7">
    <source>
        <dbReference type="SAM" id="Phobius"/>
    </source>
</evidence>
<feature type="transmembrane region" description="Helical" evidence="7">
    <location>
        <begin position="1010"/>
        <end position="1034"/>
    </location>
</feature>
<organism evidence="9 10">
    <name type="scientific">Pinctada imbricata</name>
    <name type="common">Atlantic pearl-oyster</name>
    <name type="synonym">Pinctada martensii</name>
    <dbReference type="NCBI Taxonomy" id="66713"/>
    <lineage>
        <taxon>Eukaryota</taxon>
        <taxon>Metazoa</taxon>
        <taxon>Spiralia</taxon>
        <taxon>Lophotrochozoa</taxon>
        <taxon>Mollusca</taxon>
        <taxon>Bivalvia</taxon>
        <taxon>Autobranchia</taxon>
        <taxon>Pteriomorphia</taxon>
        <taxon>Pterioida</taxon>
        <taxon>Pterioidea</taxon>
        <taxon>Pteriidae</taxon>
        <taxon>Pinctada</taxon>
    </lineage>
</organism>
<accession>A0AA89C1M5</accession>
<feature type="repeat" description="LDL-receptor class B" evidence="6">
    <location>
        <begin position="802"/>
        <end position="846"/>
    </location>
</feature>
<feature type="repeat" description="LDL-receptor class B" evidence="6">
    <location>
        <begin position="448"/>
        <end position="490"/>
    </location>
</feature>
<feature type="repeat" description="LDL-receptor class B" evidence="6">
    <location>
        <begin position="178"/>
        <end position="221"/>
    </location>
</feature>
<keyword evidence="7" id="KW-0472">Membrane</keyword>
<sequence length="1086" mass="122503">MSPKSKLDIFGILFIIFVQFSCSFGVRHGRNLIWSMSPNIGFGVPRIVGIEGDPNEWVHSGNVTVRHISAPHPGWSFRGLAYLYDTQTLFWSESSNRRIQGLQLDGTTSTRTLLTGTSRRIDGIVVDWISLNLYMVDPKYNWIMMVALNSSQPKPLYKMIVRTGIDQPHGIAVYPKKGILVWSDWGAIPKIEKSDLLGQKRSVLVSTNLMHPRGIAIDYNQNLLYWVDSKKNTIESVDFNGNDRRILVSQSGAMFYGIAIFEDYLFVTEQTEGHLRIYDKNTGNGHINYQLGYIPFGIIMYDNTTQEGDASDCQNAGCEQICVKMPSASPLCMCGDGYQLHRDQKSCIEKQEFINPSHIYAIRDAICQYPANLGDMSLKNITLDRQCFLKKASGFLSLTFDSDENMLYYSENVTKSIKRVQLKKGSFTETLIKGIGEVKGMAFDWVTKNLYWTDQTYKWIKVSSSDGRYQRTLVDSNLVEPLGIVVHPQRSQLFWSDPGRSVIEVSALNGGGRKSLPITLIDHPNHLFLDYNKNTLYWTDSGIHQVNSYNLDTAKVEVIYRKQASNFYGISVFQDFLIWTDQGDMNGIHIADIVTKRKMRGLLHPRTGVAHDVITFDKHAQPQLPSVCQKSPCEQLCLGISNASYVCACGTGYQLDDQLKNCVSRTVKDQFLLVADGYQKHLYQVDMGIWEVNALSLQTELLRPIAIGYDPVQQRVMWTDNKLKTIGSVHIDSGDMDIIAHFGEESVMDGLAVDHINRLLFFTDTGLNAIKTISLDKTKYQKTIVSGNLDEPRAIAVHPLQRKIFWSDWGKDPKIECAKMDGTGRMVIVNLTERAWPNGLTIDYKAEVLYWTDGRQNIIESVNLDGTNRRTVLQQDTAHYFGITTSGNYLYVTDWSSRYLLRIPKDGGRIQTVGEPNFSRVNGIVAYDMTETLRGESVCSYTKCQHICLPISSSKFKCVCADGYEMVEKNCMKIGDNSTDDLPDSDGNINLPPETGHLKSNKKPSGLSTAGIVALAVVTSILLLIGGVVGMLIFKRWRARFIPHGRLVEDKHVEDFYRISFPEDKETVSFDSGIENPSYDHIHSKR</sequence>
<dbReference type="PROSITE" id="PS01186">
    <property type="entry name" value="EGF_2"/>
    <property type="match status" value="1"/>
</dbReference>
<keyword evidence="7" id="KW-0812">Transmembrane</keyword>
<comment type="caution">
    <text evidence="9">The sequence shown here is derived from an EMBL/GenBank/DDBJ whole genome shotgun (WGS) entry which is preliminary data.</text>
</comment>
<name>A0AA89C1M5_PINIB</name>
<protein>
    <recommendedName>
        <fullName evidence="8">EGF-like domain-containing protein</fullName>
    </recommendedName>
</protein>
<dbReference type="PROSITE" id="PS51120">
    <property type="entry name" value="LDLRB"/>
    <property type="match status" value="8"/>
</dbReference>
<proteinExistence type="predicted"/>
<evidence type="ECO:0000256" key="6">
    <source>
        <dbReference type="PROSITE-ProRule" id="PRU00461"/>
    </source>
</evidence>
<dbReference type="FunFam" id="2.120.10.30:FF:000132">
    <property type="entry name" value="Uncharacterized protein"/>
    <property type="match status" value="1"/>
</dbReference>
<evidence type="ECO:0000256" key="4">
    <source>
        <dbReference type="ARBA" id="ARBA00023157"/>
    </source>
</evidence>
<evidence type="ECO:0000313" key="10">
    <source>
        <dbReference type="Proteomes" id="UP001186944"/>
    </source>
</evidence>
<keyword evidence="10" id="KW-1185">Reference proteome</keyword>
<feature type="repeat" description="LDL-receptor class B" evidence="6">
    <location>
        <begin position="847"/>
        <end position="889"/>
    </location>
</feature>
<evidence type="ECO:0000256" key="2">
    <source>
        <dbReference type="ARBA" id="ARBA00022729"/>
    </source>
</evidence>
<evidence type="ECO:0000313" key="9">
    <source>
        <dbReference type="EMBL" id="KAK3090942.1"/>
    </source>
</evidence>
<keyword evidence="1" id="KW-0245">EGF-like domain</keyword>
<dbReference type="FunFam" id="2.120.10.30:FF:000241">
    <property type="entry name" value="Low-density lipoprotein receptor-related protein 6"/>
    <property type="match status" value="2"/>
</dbReference>
<dbReference type="InterPro" id="IPR009030">
    <property type="entry name" value="Growth_fac_rcpt_cys_sf"/>
</dbReference>
<evidence type="ECO:0000259" key="8">
    <source>
        <dbReference type="PROSITE" id="PS01186"/>
    </source>
</evidence>
<dbReference type="SMART" id="SM00135">
    <property type="entry name" value="LY"/>
    <property type="match status" value="14"/>
</dbReference>
<keyword evidence="3" id="KW-0677">Repeat</keyword>
<keyword evidence="2" id="KW-0732">Signal</keyword>
<dbReference type="InterPro" id="IPR011042">
    <property type="entry name" value="6-blade_b-propeller_TolB-like"/>
</dbReference>
<dbReference type="InterPro" id="IPR000742">
    <property type="entry name" value="EGF"/>
</dbReference>
<feature type="repeat" description="LDL-receptor class B" evidence="6">
    <location>
        <begin position="222"/>
        <end position="264"/>
    </location>
</feature>
<evidence type="ECO:0000256" key="5">
    <source>
        <dbReference type="ARBA" id="ARBA00023180"/>
    </source>
</evidence>
<reference evidence="9" key="1">
    <citation type="submission" date="2019-08" db="EMBL/GenBank/DDBJ databases">
        <title>The improved chromosome-level genome for the pearl oyster Pinctada fucata martensii using PacBio sequencing and Hi-C.</title>
        <authorList>
            <person name="Zheng Z."/>
        </authorList>
    </citation>
    <scope>NUCLEOTIDE SEQUENCE</scope>
    <source>
        <strain evidence="9">ZZ-2019</strain>
        <tissue evidence="9">Adductor muscle</tissue>
    </source>
</reference>
<feature type="repeat" description="LDL-receptor class B" evidence="6">
    <location>
        <begin position="491"/>
        <end position="533"/>
    </location>
</feature>
<dbReference type="SMART" id="SM00181">
    <property type="entry name" value="EGF"/>
    <property type="match status" value="3"/>
</dbReference>
<dbReference type="AlphaFoldDB" id="A0AA89C1M5"/>